<evidence type="ECO:0000313" key="2">
    <source>
        <dbReference type="EMBL" id="MBZ9778413.1"/>
    </source>
</evidence>
<dbReference type="EMBL" id="JAIQZE010000004">
    <property type="protein sequence ID" value="MBZ9778413.1"/>
    <property type="molecule type" value="Genomic_DNA"/>
</dbReference>
<dbReference type="InterPro" id="IPR032710">
    <property type="entry name" value="NTF2-like_dom_sf"/>
</dbReference>
<dbReference type="RefSeq" id="WP_224460768.1">
    <property type="nucleotide sequence ID" value="NZ_JAIQZE010000004.1"/>
</dbReference>
<evidence type="ECO:0000313" key="3">
    <source>
        <dbReference type="Proteomes" id="UP001199314"/>
    </source>
</evidence>
<dbReference type="SUPFAM" id="SSF54427">
    <property type="entry name" value="NTF2-like"/>
    <property type="match status" value="1"/>
</dbReference>
<reference evidence="3" key="1">
    <citation type="submission" date="2023-07" db="EMBL/GenBank/DDBJ databases">
        <title>Novel species isolated from saline lakes on Tibetan Plateau.</title>
        <authorList>
            <person name="Lu H."/>
        </authorList>
    </citation>
    <scope>NUCLEOTIDE SEQUENCE [LARGE SCALE GENOMIC DNA]</scope>
    <source>
        <strain evidence="3">CAK8W</strain>
    </source>
</reference>
<gene>
    <name evidence="2" type="ORF">LB452_05695</name>
</gene>
<protein>
    <submittedName>
        <fullName evidence="2">DUF4829 domain-containing protein</fullName>
    </submittedName>
</protein>
<accession>A0ABS7XIX3</accession>
<keyword evidence="1" id="KW-0732">Signal</keyword>
<sequence>MNKIFLSLILSLTFFTTHAQSPSEIIDSFFEALNSKDHASLEKLCLDNLQLHSIKLGEENSVTTQTLNGFINGIKSIPEETKIFEKIISKESLLTEHLAQFTLPYSFYVNDKLSHSGTNVITLLKTNEGWKISYIADTRNKS</sequence>
<dbReference type="Gene3D" id="3.10.450.50">
    <property type="match status" value="1"/>
</dbReference>
<evidence type="ECO:0000256" key="1">
    <source>
        <dbReference type="SAM" id="SignalP"/>
    </source>
</evidence>
<proteinExistence type="predicted"/>
<name>A0ABS7XIX3_9FLAO</name>
<dbReference type="Proteomes" id="UP001199314">
    <property type="component" value="Unassembled WGS sequence"/>
</dbReference>
<feature type="signal peptide" evidence="1">
    <location>
        <begin position="1"/>
        <end position="19"/>
    </location>
</feature>
<keyword evidence="3" id="KW-1185">Reference proteome</keyword>
<comment type="caution">
    <text evidence="2">The sequence shown here is derived from an EMBL/GenBank/DDBJ whole genome shotgun (WGS) entry which is preliminary data.</text>
</comment>
<organism evidence="2 3">
    <name type="scientific">Psychroflexus longus</name>
    <dbReference type="NCBI Taxonomy" id="2873596"/>
    <lineage>
        <taxon>Bacteria</taxon>
        <taxon>Pseudomonadati</taxon>
        <taxon>Bacteroidota</taxon>
        <taxon>Flavobacteriia</taxon>
        <taxon>Flavobacteriales</taxon>
        <taxon>Flavobacteriaceae</taxon>
        <taxon>Psychroflexus</taxon>
    </lineage>
</organism>
<feature type="chain" id="PRO_5046472810" evidence="1">
    <location>
        <begin position="20"/>
        <end position="142"/>
    </location>
</feature>